<evidence type="ECO:0000259" key="10">
    <source>
        <dbReference type="PROSITE" id="PS50928"/>
    </source>
</evidence>
<dbReference type="PROSITE" id="PS50928">
    <property type="entry name" value="ABC_TM1"/>
    <property type="match status" value="1"/>
</dbReference>
<accession>A0ABV9JF63</accession>
<feature type="domain" description="ABC transmembrane type-1" evidence="10">
    <location>
        <begin position="74"/>
        <end position="284"/>
    </location>
</feature>
<dbReference type="Pfam" id="PF00528">
    <property type="entry name" value="BPD_transp_1"/>
    <property type="match status" value="1"/>
</dbReference>
<evidence type="ECO:0000256" key="5">
    <source>
        <dbReference type="ARBA" id="ARBA00022856"/>
    </source>
</evidence>
<dbReference type="Proteomes" id="UP001595987">
    <property type="component" value="Unassembled WGS sequence"/>
</dbReference>
<dbReference type="PANTHER" id="PTHR30193">
    <property type="entry name" value="ABC TRANSPORTER PERMEASE PROTEIN"/>
    <property type="match status" value="1"/>
</dbReference>
<evidence type="ECO:0000256" key="4">
    <source>
        <dbReference type="ARBA" id="ARBA00022692"/>
    </source>
</evidence>
<feature type="transmembrane region" description="Helical" evidence="9">
    <location>
        <begin position="15"/>
        <end position="34"/>
    </location>
</feature>
<comment type="caution">
    <text evidence="11">The sequence shown here is derived from an EMBL/GenBank/DDBJ whole genome shotgun (WGS) entry which is preliminary data.</text>
</comment>
<dbReference type="InterPro" id="IPR035906">
    <property type="entry name" value="MetI-like_sf"/>
</dbReference>
<dbReference type="SUPFAM" id="SSF161098">
    <property type="entry name" value="MetI-like"/>
    <property type="match status" value="1"/>
</dbReference>
<evidence type="ECO:0000313" key="12">
    <source>
        <dbReference type="Proteomes" id="UP001595987"/>
    </source>
</evidence>
<evidence type="ECO:0000256" key="3">
    <source>
        <dbReference type="ARBA" id="ARBA00022475"/>
    </source>
</evidence>
<evidence type="ECO:0000256" key="7">
    <source>
        <dbReference type="ARBA" id="ARBA00022989"/>
    </source>
</evidence>
<dbReference type="InterPro" id="IPR051393">
    <property type="entry name" value="ABC_transporter_permease"/>
</dbReference>
<dbReference type="Gene3D" id="1.10.3720.10">
    <property type="entry name" value="MetI-like"/>
    <property type="match status" value="1"/>
</dbReference>
<reference evidence="12" key="1">
    <citation type="journal article" date="2019" name="Int. J. Syst. Evol. Microbiol.">
        <title>The Global Catalogue of Microorganisms (GCM) 10K type strain sequencing project: providing services to taxonomists for standard genome sequencing and annotation.</title>
        <authorList>
            <consortium name="The Broad Institute Genomics Platform"/>
            <consortium name="The Broad Institute Genome Sequencing Center for Infectious Disease"/>
            <person name="Wu L."/>
            <person name="Ma J."/>
        </authorList>
    </citation>
    <scope>NUCLEOTIDE SEQUENCE [LARGE SCALE GENOMIC DNA]</scope>
    <source>
        <strain evidence="12">CCUG 63287</strain>
    </source>
</reference>
<evidence type="ECO:0000256" key="9">
    <source>
        <dbReference type="RuleBase" id="RU363032"/>
    </source>
</evidence>
<evidence type="ECO:0000256" key="2">
    <source>
        <dbReference type="ARBA" id="ARBA00022448"/>
    </source>
</evidence>
<sequence>MSMLKHLSQKNEKRLVIVAFTIVPLVLLLTFSYFPLVKMIQYSVTDWDGISPVSNFVGLKNYETIFTNPNYFGVFKNSLYYFASSFPQLGLALLFATILSFKVRFGNFWKGVLFFPYLLNGVAVGFIFLYFYKLGGSLDTLLGYIGIHHTPLWLGNQSINNISLSFTSLWRYMGFNFLIFLGAIQSVDPEIYEAAEMDGANRWNQFRYIIVPAIKNILFLNIILSVSGALSVFEVPYIMTGGANGTMTFVIQTVDTAFQYNQVGLASAMAVILLAIVLIVSLAQYLLTQDRGAKK</sequence>
<dbReference type="InterPro" id="IPR000515">
    <property type="entry name" value="MetI-like"/>
</dbReference>
<keyword evidence="7 9" id="KW-1133">Transmembrane helix</keyword>
<gene>
    <name evidence="11" type="ORF">ACFO26_09600</name>
</gene>
<name>A0ABV9JF63_9LACT</name>
<proteinExistence type="inferred from homology"/>
<dbReference type="EMBL" id="JBHSGD010000008">
    <property type="protein sequence ID" value="MFC4653156.1"/>
    <property type="molecule type" value="Genomic_DNA"/>
</dbReference>
<evidence type="ECO:0000256" key="6">
    <source>
        <dbReference type="ARBA" id="ARBA00022927"/>
    </source>
</evidence>
<comment type="subcellular location">
    <subcellularLocation>
        <location evidence="1 9">Cell membrane</location>
        <topology evidence="1 9">Multi-pass membrane protein</topology>
    </subcellularLocation>
</comment>
<evidence type="ECO:0000256" key="1">
    <source>
        <dbReference type="ARBA" id="ARBA00004651"/>
    </source>
</evidence>
<feature type="transmembrane region" description="Helical" evidence="9">
    <location>
        <begin position="265"/>
        <end position="287"/>
    </location>
</feature>
<dbReference type="CDD" id="cd06261">
    <property type="entry name" value="TM_PBP2"/>
    <property type="match status" value="1"/>
</dbReference>
<comment type="similarity">
    <text evidence="9">Belongs to the binding-protein-dependent transport system permease family.</text>
</comment>
<dbReference type="PANTHER" id="PTHR30193:SF37">
    <property type="entry name" value="INNER MEMBRANE ABC TRANSPORTER PERMEASE PROTEIN YCJO"/>
    <property type="match status" value="1"/>
</dbReference>
<evidence type="ECO:0000256" key="8">
    <source>
        <dbReference type="ARBA" id="ARBA00023136"/>
    </source>
</evidence>
<feature type="transmembrane region" description="Helical" evidence="9">
    <location>
        <begin position="208"/>
        <end position="233"/>
    </location>
</feature>
<keyword evidence="12" id="KW-1185">Reference proteome</keyword>
<keyword evidence="3" id="KW-1003">Cell membrane</keyword>
<keyword evidence="8 9" id="KW-0472">Membrane</keyword>
<evidence type="ECO:0000313" key="11">
    <source>
        <dbReference type="EMBL" id="MFC4653156.1"/>
    </source>
</evidence>
<keyword evidence="4 9" id="KW-0812">Transmembrane</keyword>
<dbReference type="RefSeq" id="WP_213536320.1">
    <property type="nucleotide sequence ID" value="NZ_BOVQ01000006.1"/>
</dbReference>
<keyword evidence="2 9" id="KW-0813">Transport</keyword>
<feature type="transmembrane region" description="Helical" evidence="9">
    <location>
        <begin position="113"/>
        <end position="132"/>
    </location>
</feature>
<keyword evidence="6" id="KW-0653">Protein transport</keyword>
<feature type="transmembrane region" description="Helical" evidence="9">
    <location>
        <begin position="79"/>
        <end position="101"/>
    </location>
</feature>
<keyword evidence="5" id="KW-0571">Peptide transport</keyword>
<protein>
    <submittedName>
        <fullName evidence="11">Carbohydrate ABC transporter permease</fullName>
    </submittedName>
</protein>
<organism evidence="11 12">
    <name type="scientific">Lactococcus nasutitermitis</name>
    <dbReference type="NCBI Taxonomy" id="1652957"/>
    <lineage>
        <taxon>Bacteria</taxon>
        <taxon>Bacillati</taxon>
        <taxon>Bacillota</taxon>
        <taxon>Bacilli</taxon>
        <taxon>Lactobacillales</taxon>
        <taxon>Streptococcaceae</taxon>
        <taxon>Lactococcus</taxon>
    </lineage>
</organism>